<dbReference type="RefSeq" id="WP_034713323.1">
    <property type="nucleotide sequence ID" value="NZ_AWQS01000012.1"/>
</dbReference>
<keyword evidence="2" id="KW-1185">Reference proteome</keyword>
<dbReference type="AlphaFoldDB" id="W9GQU6"/>
<evidence type="ECO:0008006" key="3">
    <source>
        <dbReference type="Google" id="ProtNLM"/>
    </source>
</evidence>
<sequence length="106" mass="10802">MAYAIDTEGAQRVGTTLRTSAAELRDCATAFAHAGGLARRGVAGDHPALAVAVEEFVTAHQAALVTIASACGGLGRSLTWAAQSAHELELSTAADFGLRGIGIERP</sequence>
<gene>
    <name evidence="1" type="ORF">N864_07320</name>
</gene>
<comment type="caution">
    <text evidence="1">The sequence shown here is derived from an EMBL/GenBank/DDBJ whole genome shotgun (WGS) entry which is preliminary data.</text>
</comment>
<proteinExistence type="predicted"/>
<dbReference type="Proteomes" id="UP000019494">
    <property type="component" value="Unassembled WGS sequence"/>
</dbReference>
<name>W9GQU6_9MICO</name>
<evidence type="ECO:0000313" key="1">
    <source>
        <dbReference type="EMBL" id="EWT07447.1"/>
    </source>
</evidence>
<dbReference type="OrthoDB" id="9884093at2"/>
<dbReference type="EMBL" id="AWQS01000012">
    <property type="protein sequence ID" value="EWT07447.1"/>
    <property type="molecule type" value="Genomic_DNA"/>
</dbReference>
<reference evidence="2" key="1">
    <citation type="submission" date="2013-08" db="EMBL/GenBank/DDBJ databases">
        <title>Intrasporangium oryzae NRRL B-24470.</title>
        <authorList>
            <person name="Liu H."/>
            <person name="Wang G."/>
        </authorList>
    </citation>
    <scope>NUCLEOTIDE SEQUENCE [LARGE SCALE GENOMIC DNA]</scope>
    <source>
        <strain evidence="2">Q5-1</strain>
    </source>
</reference>
<evidence type="ECO:0000313" key="2">
    <source>
        <dbReference type="Proteomes" id="UP000019494"/>
    </source>
</evidence>
<organism evidence="1 2">
    <name type="scientific">Intrasporangium chromatireducens Q5-1</name>
    <dbReference type="NCBI Taxonomy" id="584657"/>
    <lineage>
        <taxon>Bacteria</taxon>
        <taxon>Bacillati</taxon>
        <taxon>Actinomycetota</taxon>
        <taxon>Actinomycetes</taxon>
        <taxon>Micrococcales</taxon>
        <taxon>Intrasporangiaceae</taxon>
        <taxon>Intrasporangium</taxon>
    </lineage>
</organism>
<protein>
    <recommendedName>
        <fullName evidence="3">ESX-1 secretion-associated protein</fullName>
    </recommendedName>
</protein>
<accession>W9GQU6</accession>